<organism evidence="2">
    <name type="scientific">Drosophila melanogaster</name>
    <name type="common">Fruit fly</name>
    <dbReference type="NCBI Taxonomy" id="7227"/>
    <lineage>
        <taxon>Eukaryota</taxon>
        <taxon>Metazoa</taxon>
        <taxon>Ecdysozoa</taxon>
        <taxon>Arthropoda</taxon>
        <taxon>Hexapoda</taxon>
        <taxon>Insecta</taxon>
        <taxon>Pterygota</taxon>
        <taxon>Neoptera</taxon>
        <taxon>Endopterygota</taxon>
        <taxon>Diptera</taxon>
        <taxon>Brachycera</taxon>
        <taxon>Muscomorpha</taxon>
        <taxon>Ephydroidea</taxon>
        <taxon>Drosophilidae</taxon>
        <taxon>Drosophila</taxon>
        <taxon>Sophophora</taxon>
    </lineage>
</organism>
<feature type="region of interest" description="Disordered" evidence="1">
    <location>
        <begin position="1"/>
        <end position="34"/>
    </location>
</feature>
<dbReference type="AlphaFoldDB" id="Q6IKF0"/>
<name>Q6IKF0_DROME</name>
<feature type="region of interest" description="Disordered" evidence="1">
    <location>
        <begin position="90"/>
        <end position="111"/>
    </location>
</feature>
<feature type="region of interest" description="Disordered" evidence="1">
    <location>
        <begin position="140"/>
        <end position="162"/>
    </location>
</feature>
<proteinExistence type="predicted"/>
<gene>
    <name evidence="2" type="ORF">HDC12613</name>
</gene>
<evidence type="ECO:0000256" key="1">
    <source>
        <dbReference type="SAM" id="MobiDB-lite"/>
    </source>
</evidence>
<evidence type="ECO:0000313" key="2">
    <source>
        <dbReference type="EMBL" id="DAA03922.1"/>
    </source>
</evidence>
<feature type="compositionally biased region" description="Basic residues" evidence="1">
    <location>
        <begin position="97"/>
        <end position="106"/>
    </location>
</feature>
<feature type="compositionally biased region" description="Polar residues" evidence="1">
    <location>
        <begin position="10"/>
        <end position="23"/>
    </location>
</feature>
<dbReference type="EMBL" id="BK002416">
    <property type="protein sequence ID" value="DAA03922.1"/>
    <property type="molecule type" value="Genomic_DNA"/>
</dbReference>
<protein>
    <submittedName>
        <fullName evidence="2">HDC12613</fullName>
    </submittedName>
</protein>
<reference evidence="2" key="1">
    <citation type="journal article" date="2003" name="Genome Biol.">
        <title>An integrated gene annotation and transcriptional profiling approach towards the full gene content of the Drosophila genome.</title>
        <authorList>
            <person name="Hild M."/>
            <person name="Beckmann B."/>
            <person name="Haas S.A."/>
            <person name="Koch B."/>
            <person name="Solovyev V."/>
            <person name="Busold C."/>
            <person name="Fellenberg K."/>
            <person name="Boutros M."/>
            <person name="Vingron M."/>
            <person name="Sauer F."/>
            <person name="Hoheisel J.D."/>
            <person name="Paro R."/>
        </authorList>
    </citation>
    <scope>NUCLEOTIDE SEQUENCE</scope>
</reference>
<accession>Q6IKF0</accession>
<sequence length="298" mass="32648">MERNIAARGSRQTLQFLPSPSTAGGNGFGEKLSRASNHPRMQSQFENVLSSFLARISSWPVPVQCGAFLVFKLGHKLGRKKLFITQASAEGRQENPHHHHHHRHQQQQHVSDMPLRTAPAGYGDYVTAFPAAALAKMATCSSRTRNGSRKRNSNSSNSNSTPHLPLTLMLSQALKCVCAANCFAIHNPLPTTPYTNETAPGKAPPLLAPMCVRICNCFAVESVYTKCAFVVFGSSFDGGESPSRLKNVLFLIKVVGFTPVKKGVAQVHPMATEFDLIALNVSEWRLIFQLCLELPWPG</sequence>